<feature type="domain" description="Amidase" evidence="1">
    <location>
        <begin position="21"/>
        <end position="189"/>
    </location>
</feature>
<protein>
    <submittedName>
        <fullName evidence="2">Amidase</fullName>
    </submittedName>
</protein>
<reference evidence="3" key="1">
    <citation type="submission" date="2023-07" db="EMBL/GenBank/DDBJ databases">
        <title>Molecular identification of indigenous halophilic bacteria isolated from red sea cost, biodegradation of synthetic dyes and assessment of degraded metabolite toxicity.</title>
        <authorList>
            <person name="Chaieb K."/>
            <person name="Altayb H.N."/>
        </authorList>
    </citation>
    <scope>NUCLEOTIDE SEQUENCE [LARGE SCALE GENOMIC DNA]</scope>
    <source>
        <strain evidence="3">K20</strain>
    </source>
</reference>
<dbReference type="InterPro" id="IPR020556">
    <property type="entry name" value="Amidase_CS"/>
</dbReference>
<evidence type="ECO:0000313" key="3">
    <source>
        <dbReference type="Proteomes" id="UP001199044"/>
    </source>
</evidence>
<dbReference type="SUPFAM" id="SSF75304">
    <property type="entry name" value="Amidase signature (AS) enzymes"/>
    <property type="match status" value="1"/>
</dbReference>
<proteinExistence type="predicted"/>
<evidence type="ECO:0000313" key="2">
    <source>
        <dbReference type="EMBL" id="MCA2017436.1"/>
    </source>
</evidence>
<keyword evidence="3" id="KW-1185">Reference proteome</keyword>
<name>A0ABS7YRE0_9VIBR</name>
<dbReference type="PANTHER" id="PTHR46310">
    <property type="entry name" value="AMIDASE 1"/>
    <property type="match status" value="1"/>
</dbReference>
<dbReference type="InterPro" id="IPR023631">
    <property type="entry name" value="Amidase_dom"/>
</dbReference>
<dbReference type="PROSITE" id="PS00571">
    <property type="entry name" value="AMIDASES"/>
    <property type="match status" value="1"/>
</dbReference>
<gene>
    <name evidence="2" type="ORF">LDJ79_15030</name>
</gene>
<dbReference type="RefSeq" id="WP_225251169.1">
    <property type="nucleotide sequence ID" value="NZ_JAIWIU010000105.1"/>
</dbReference>
<sequence>MSMDTRIFCPQGPERLAPTGEGVLSGFNFVFKDLFDVEGYVTGAGNPTWLTTHLAASRTSPLIERLLFQGAECVGRVQTDELAYSLNGQNCHYGTPINPIAPDSIPGGSSSGSAVCVSGGICDFSIGTDTGGSIRVPASYNNIYGLRPTLGSLDLSAAFELAKSFDTAGILAISLPLLKRVYEVLSQQTVAGTPCSTLYLDEAFVPFLGEERLTRLEQWCDLSSTTLLRGSRLAELGYDFSQMSLLFRTLQGFEIISEHGQWLERHGDSLDPAIGERVTWARTITKDDYQNAQREQLRLRETLSQLMAQASQTQTLETSEALWVLPTTPGAPPKLDMPAQALAEYRSELMGLTALAGLAGLPQLHLPMGGLSFGPAGISLIGQAHQEGTVIASGMKLVGEVDDVA</sequence>
<evidence type="ECO:0000259" key="1">
    <source>
        <dbReference type="Pfam" id="PF01425"/>
    </source>
</evidence>
<dbReference type="Proteomes" id="UP001199044">
    <property type="component" value="Unassembled WGS sequence"/>
</dbReference>
<dbReference type="InterPro" id="IPR036928">
    <property type="entry name" value="AS_sf"/>
</dbReference>
<accession>A0ABS7YRE0</accession>
<organism evidence="2 3">
    <name type="scientific">Vibrio tritonius</name>
    <dbReference type="NCBI Taxonomy" id="1435069"/>
    <lineage>
        <taxon>Bacteria</taxon>
        <taxon>Pseudomonadati</taxon>
        <taxon>Pseudomonadota</taxon>
        <taxon>Gammaproteobacteria</taxon>
        <taxon>Vibrionales</taxon>
        <taxon>Vibrionaceae</taxon>
        <taxon>Vibrio</taxon>
    </lineage>
</organism>
<dbReference type="PANTHER" id="PTHR46310:SF7">
    <property type="entry name" value="AMIDASE 1"/>
    <property type="match status" value="1"/>
</dbReference>
<comment type="caution">
    <text evidence="2">The sequence shown here is derived from an EMBL/GenBank/DDBJ whole genome shotgun (WGS) entry which is preliminary data.</text>
</comment>
<dbReference type="EMBL" id="JAIWIU010000105">
    <property type="protein sequence ID" value="MCA2017436.1"/>
    <property type="molecule type" value="Genomic_DNA"/>
</dbReference>
<dbReference type="Pfam" id="PF01425">
    <property type="entry name" value="Amidase"/>
    <property type="match status" value="1"/>
</dbReference>
<dbReference type="Gene3D" id="3.90.1300.10">
    <property type="entry name" value="Amidase signature (AS) domain"/>
    <property type="match status" value="1"/>
</dbReference>